<keyword evidence="1" id="KW-0472">Membrane</keyword>
<keyword evidence="1" id="KW-0812">Transmembrane</keyword>
<name>A0A1G4QHM2_9BACL</name>
<evidence type="ECO:0000313" key="2">
    <source>
        <dbReference type="EMBL" id="SCW43589.1"/>
    </source>
</evidence>
<dbReference type="EMBL" id="FMTT01000007">
    <property type="protein sequence ID" value="SCW43589.1"/>
    <property type="molecule type" value="Genomic_DNA"/>
</dbReference>
<accession>A0A1G4QHM2</accession>
<evidence type="ECO:0000256" key="1">
    <source>
        <dbReference type="SAM" id="Phobius"/>
    </source>
</evidence>
<proteinExistence type="predicted"/>
<gene>
    <name evidence="2" type="ORF">SAMN04487970_10079</name>
</gene>
<dbReference type="Proteomes" id="UP000198601">
    <property type="component" value="Unassembled WGS sequence"/>
</dbReference>
<protein>
    <submittedName>
        <fullName evidence="2">Uncharacterized protein</fullName>
    </submittedName>
</protein>
<keyword evidence="1" id="KW-1133">Transmembrane helix</keyword>
<organism evidence="2 3">
    <name type="scientific">Paenibacillus tianmuensis</name>
    <dbReference type="NCBI Taxonomy" id="624147"/>
    <lineage>
        <taxon>Bacteria</taxon>
        <taxon>Bacillati</taxon>
        <taxon>Bacillota</taxon>
        <taxon>Bacilli</taxon>
        <taxon>Bacillales</taxon>
        <taxon>Paenibacillaceae</taxon>
        <taxon>Paenibacillus</taxon>
    </lineage>
</organism>
<reference evidence="3" key="1">
    <citation type="submission" date="2016-10" db="EMBL/GenBank/DDBJ databases">
        <authorList>
            <person name="Varghese N."/>
            <person name="Submissions S."/>
        </authorList>
    </citation>
    <scope>NUCLEOTIDE SEQUENCE [LARGE SCALE GENOMIC DNA]</scope>
    <source>
        <strain evidence="3">CGMCC 1.8946</strain>
    </source>
</reference>
<sequence length="58" mass="6612">MQFKIGDDRRRISGAGFLCSQWTSLISIFIVSLCLNLYFSASQQQCVINVIPISQEER</sequence>
<dbReference type="STRING" id="624147.SAMN04487970_10079"/>
<evidence type="ECO:0000313" key="3">
    <source>
        <dbReference type="Proteomes" id="UP000198601"/>
    </source>
</evidence>
<keyword evidence="3" id="KW-1185">Reference proteome</keyword>
<dbReference type="AlphaFoldDB" id="A0A1G4QHM2"/>
<feature type="transmembrane region" description="Helical" evidence="1">
    <location>
        <begin position="12"/>
        <end position="39"/>
    </location>
</feature>